<dbReference type="KEGG" id="mema:MMAB1_0800"/>
<dbReference type="EMBL" id="LT158599">
    <property type="protein sequence ID" value="CVK32014.1"/>
    <property type="molecule type" value="Genomic_DNA"/>
</dbReference>
<name>A0A0X3BKF7_9EURY</name>
<dbReference type="AlphaFoldDB" id="A0A0X3BKF7"/>
<reference evidence="2 3" key="1">
    <citation type="submission" date="2016-01" db="EMBL/GenBank/DDBJ databases">
        <authorList>
            <person name="Manzoor S."/>
        </authorList>
    </citation>
    <scope>NUCLEOTIDE SEQUENCE [LARGE SCALE GENOMIC DNA]</scope>
    <source>
        <strain evidence="2">Methanoculleus sp MAB1</strain>
    </source>
</reference>
<sequence>MRKLIDTRFLLRVDALVHRFQISRSYLAFVPSRTERSPPSPHPAPTGAGAVRGDTREKPFPGCKPPESVKRDRCSPPLSGPGIENRCTRALHLILRVLAWITRKIAKGVERSWGRASGCTQGNTLLPGQWVDRGGNRPGGWGPGRGDRDAGRAIATSREDAKNAKGTLPPSNRTSRLRALRVRWYCMDNIR</sequence>
<evidence type="ECO:0000256" key="1">
    <source>
        <dbReference type="SAM" id="MobiDB-lite"/>
    </source>
</evidence>
<organism evidence="2 3">
    <name type="scientific">Methanoculleus bourgensis</name>
    <dbReference type="NCBI Taxonomy" id="83986"/>
    <lineage>
        <taxon>Archaea</taxon>
        <taxon>Methanobacteriati</taxon>
        <taxon>Methanobacteriota</taxon>
        <taxon>Stenosarchaea group</taxon>
        <taxon>Methanomicrobia</taxon>
        <taxon>Methanomicrobiales</taxon>
        <taxon>Methanomicrobiaceae</taxon>
        <taxon>Methanoculleus</taxon>
    </lineage>
</organism>
<evidence type="ECO:0000313" key="3">
    <source>
        <dbReference type="Proteomes" id="UP000069850"/>
    </source>
</evidence>
<dbReference type="Proteomes" id="UP000069850">
    <property type="component" value="Chromosome 1"/>
</dbReference>
<feature type="region of interest" description="Disordered" evidence="1">
    <location>
        <begin position="31"/>
        <end position="81"/>
    </location>
</feature>
<protein>
    <submittedName>
        <fullName evidence="2">Uncharacterized protein</fullName>
    </submittedName>
</protein>
<evidence type="ECO:0000313" key="2">
    <source>
        <dbReference type="EMBL" id="CVK32014.1"/>
    </source>
</evidence>
<feature type="region of interest" description="Disordered" evidence="1">
    <location>
        <begin position="124"/>
        <end position="150"/>
    </location>
</feature>
<accession>A0A0X3BKF7</accession>
<proteinExistence type="predicted"/>
<gene>
    <name evidence="2" type="ORF">MMAB1_0800</name>
</gene>